<organism evidence="1 2">
    <name type="scientific">Mesobacillus selenatarsenatis (strain DSM 18680 / JCM 14380 / FERM P-15431 / SF-1)</name>
    <dbReference type="NCBI Taxonomy" id="1321606"/>
    <lineage>
        <taxon>Bacteria</taxon>
        <taxon>Bacillati</taxon>
        <taxon>Bacillota</taxon>
        <taxon>Bacilli</taxon>
        <taxon>Bacillales</taxon>
        <taxon>Bacillaceae</taxon>
        <taxon>Mesobacillus</taxon>
    </lineage>
</organism>
<name>A0A0A8XA94_MESS1</name>
<protein>
    <submittedName>
        <fullName evidence="1">Uncharacterized protein</fullName>
    </submittedName>
</protein>
<evidence type="ECO:0000313" key="1">
    <source>
        <dbReference type="EMBL" id="GAM16209.1"/>
    </source>
</evidence>
<proteinExistence type="predicted"/>
<dbReference type="Proteomes" id="UP000031014">
    <property type="component" value="Unassembled WGS sequence"/>
</dbReference>
<keyword evidence="2" id="KW-1185">Reference proteome</keyword>
<reference evidence="1 2" key="1">
    <citation type="submission" date="2013-06" db="EMBL/GenBank/DDBJ databases">
        <title>Whole genome shotgun sequence of Bacillus selenatarsenatis SF-1.</title>
        <authorList>
            <person name="Kuroda M."/>
            <person name="Sei K."/>
            <person name="Yamashita M."/>
            <person name="Ike M."/>
        </authorList>
    </citation>
    <scope>NUCLEOTIDE SEQUENCE [LARGE SCALE GENOMIC DNA]</scope>
    <source>
        <strain evidence="1 2">SF-1</strain>
    </source>
</reference>
<comment type="caution">
    <text evidence="1">The sequence shown here is derived from an EMBL/GenBank/DDBJ whole genome shotgun (WGS) entry which is preliminary data.</text>
</comment>
<dbReference type="AlphaFoldDB" id="A0A0A8XA94"/>
<accession>A0A0A8XA94</accession>
<dbReference type="EMBL" id="BASE01000113">
    <property type="protein sequence ID" value="GAM16209.1"/>
    <property type="molecule type" value="Genomic_DNA"/>
</dbReference>
<gene>
    <name evidence="1" type="ORF">SAMD00020551_4397</name>
</gene>
<evidence type="ECO:0000313" key="2">
    <source>
        <dbReference type="Proteomes" id="UP000031014"/>
    </source>
</evidence>
<sequence>MKIPLQLLVLLRLIREFNKGGESFKVGMILNTKIKGPIASIAIWST</sequence>